<proteinExistence type="predicted"/>
<evidence type="ECO:0000313" key="2">
    <source>
        <dbReference type="Proteomes" id="UP000707138"/>
    </source>
</evidence>
<dbReference type="Proteomes" id="UP000707138">
    <property type="component" value="Unassembled WGS sequence"/>
</dbReference>
<comment type="caution">
    <text evidence="1">The sequence shown here is derived from an EMBL/GenBank/DDBJ whole genome shotgun (WGS) entry which is preliminary data.</text>
</comment>
<evidence type="ECO:0000313" key="1">
    <source>
        <dbReference type="EMBL" id="MBM6913717.1"/>
    </source>
</evidence>
<gene>
    <name evidence="1" type="ORF">H6A01_10410</name>
</gene>
<protein>
    <submittedName>
        <fullName evidence="1">IS256 family transposase</fullName>
    </submittedName>
</protein>
<keyword evidence="2" id="KW-1185">Reference proteome</keyword>
<sequence>MTKRKETILTPGEKIAQQILDNYDLKNTQDVQDALKQVFGPIFEAILKGEMQ</sequence>
<organism evidence="1 2">
    <name type="scientific">Veillonella magna</name>
    <dbReference type="NCBI Taxonomy" id="464322"/>
    <lineage>
        <taxon>Bacteria</taxon>
        <taxon>Bacillati</taxon>
        <taxon>Bacillota</taxon>
        <taxon>Negativicutes</taxon>
        <taxon>Veillonellales</taxon>
        <taxon>Veillonellaceae</taxon>
        <taxon>Veillonella</taxon>
    </lineage>
</organism>
<name>A0ABS2GIQ3_9FIRM</name>
<feature type="non-terminal residue" evidence="1">
    <location>
        <position position="52"/>
    </location>
</feature>
<dbReference type="EMBL" id="JACJLA010000037">
    <property type="protein sequence ID" value="MBM6913717.1"/>
    <property type="molecule type" value="Genomic_DNA"/>
</dbReference>
<reference evidence="1 2" key="1">
    <citation type="journal article" date="2021" name="Sci. Rep.">
        <title>The distribution of antibiotic resistance genes in chicken gut microbiota commensals.</title>
        <authorList>
            <person name="Juricova H."/>
            <person name="Matiasovicova J."/>
            <person name="Kubasova T."/>
            <person name="Cejkova D."/>
            <person name="Rychlik I."/>
        </authorList>
    </citation>
    <scope>NUCLEOTIDE SEQUENCE [LARGE SCALE GENOMIC DNA]</scope>
    <source>
        <strain evidence="1 2">An537</strain>
    </source>
</reference>
<accession>A0ABS2GIQ3</accession>